<dbReference type="Gene3D" id="1.10.1060.10">
    <property type="entry name" value="Alpha-helical ferredoxin"/>
    <property type="match status" value="1"/>
</dbReference>
<organism evidence="2">
    <name type="scientific">Candidatus Syntropharchaeum butanivorans</name>
    <dbReference type="NCBI Taxonomy" id="1839936"/>
    <lineage>
        <taxon>Archaea</taxon>
        <taxon>Methanobacteriati</taxon>
        <taxon>Methanobacteriota</taxon>
        <taxon>Stenosarchaea group</taxon>
        <taxon>Methanomicrobia</taxon>
        <taxon>Methanosarcinales</taxon>
        <taxon>ANME-2 cluster</taxon>
        <taxon>Candidatus Syntropharchaeum</taxon>
    </lineage>
</organism>
<dbReference type="PROSITE" id="PS51379">
    <property type="entry name" value="4FE4S_FER_2"/>
    <property type="match status" value="1"/>
</dbReference>
<reference evidence="2" key="1">
    <citation type="journal article" date="2020" name="mSystems">
        <title>Genome- and Community-Level Interaction Insights into Carbon Utilization and Element Cycling Functions of Hydrothermarchaeota in Hydrothermal Sediment.</title>
        <authorList>
            <person name="Zhou Z."/>
            <person name="Liu Y."/>
            <person name="Xu W."/>
            <person name="Pan J."/>
            <person name="Luo Z.H."/>
            <person name="Li M."/>
        </authorList>
    </citation>
    <scope>NUCLEOTIDE SEQUENCE [LARGE SCALE GENOMIC DNA]</scope>
    <source>
        <strain evidence="2">HyVt-386</strain>
    </source>
</reference>
<sequence>MPEMIDLLSCLRCGRCRAVCPTLESLGWESMGPRGRIML</sequence>
<accession>A0A7J2RZV7</accession>
<proteinExistence type="predicted"/>
<feature type="domain" description="4Fe-4S ferredoxin-type" evidence="1">
    <location>
        <begin position="1"/>
        <end position="31"/>
    </location>
</feature>
<comment type="caution">
    <text evidence="2">The sequence shown here is derived from an EMBL/GenBank/DDBJ whole genome shotgun (WGS) entry which is preliminary data.</text>
</comment>
<gene>
    <name evidence="2" type="ORF">ENI32_01610</name>
</gene>
<name>A0A7J2RZV7_9EURY</name>
<dbReference type="GO" id="GO:0016491">
    <property type="term" value="F:oxidoreductase activity"/>
    <property type="evidence" value="ECO:0007669"/>
    <property type="project" value="UniProtKB-ARBA"/>
</dbReference>
<dbReference type="EMBL" id="DRIE01000026">
    <property type="protein sequence ID" value="HEC56572.1"/>
    <property type="molecule type" value="Genomic_DNA"/>
</dbReference>
<dbReference type="Pfam" id="PF12797">
    <property type="entry name" value="Fer4_2"/>
    <property type="match status" value="1"/>
</dbReference>
<dbReference type="InterPro" id="IPR017900">
    <property type="entry name" value="4Fe4S_Fe_S_CS"/>
</dbReference>
<protein>
    <submittedName>
        <fullName evidence="2">4Fe-4S dicluster domain-containing protein</fullName>
    </submittedName>
</protein>
<dbReference type="AlphaFoldDB" id="A0A7J2RZV7"/>
<dbReference type="InterPro" id="IPR017896">
    <property type="entry name" value="4Fe4S_Fe-S-bd"/>
</dbReference>
<dbReference type="Proteomes" id="UP000885936">
    <property type="component" value="Unassembled WGS sequence"/>
</dbReference>
<evidence type="ECO:0000313" key="2">
    <source>
        <dbReference type="EMBL" id="HEC56572.1"/>
    </source>
</evidence>
<dbReference type="InterPro" id="IPR009051">
    <property type="entry name" value="Helical_ferredxn"/>
</dbReference>
<feature type="non-terminal residue" evidence="2">
    <location>
        <position position="39"/>
    </location>
</feature>
<dbReference type="SUPFAM" id="SSF46548">
    <property type="entry name" value="alpha-helical ferredoxin"/>
    <property type="match status" value="1"/>
</dbReference>
<dbReference type="GO" id="GO:0051536">
    <property type="term" value="F:iron-sulfur cluster binding"/>
    <property type="evidence" value="ECO:0007669"/>
    <property type="project" value="InterPro"/>
</dbReference>
<evidence type="ECO:0000259" key="1">
    <source>
        <dbReference type="PROSITE" id="PS51379"/>
    </source>
</evidence>
<dbReference type="PROSITE" id="PS00198">
    <property type="entry name" value="4FE4S_FER_1"/>
    <property type="match status" value="1"/>
</dbReference>